<protein>
    <submittedName>
        <fullName evidence="4">Ribosomal protein S14</fullName>
    </submittedName>
</protein>
<evidence type="ECO:0000256" key="2">
    <source>
        <dbReference type="ARBA" id="ARBA00022980"/>
    </source>
</evidence>
<keyword evidence="4" id="KW-0496">Mitochondrion</keyword>
<dbReference type="Pfam" id="PF00253">
    <property type="entry name" value="Ribosomal_S14"/>
    <property type="match status" value="1"/>
</dbReference>
<dbReference type="InterPro" id="IPR001209">
    <property type="entry name" value="Ribosomal_uS14"/>
</dbReference>
<dbReference type="NCBIfam" id="NF006477">
    <property type="entry name" value="PRK08881.1"/>
    <property type="match status" value="1"/>
</dbReference>
<dbReference type="InterPro" id="IPR018271">
    <property type="entry name" value="Ribosomal_uS14_CS"/>
</dbReference>
<dbReference type="PANTHER" id="PTHR19836:SF19">
    <property type="entry name" value="SMALL RIBOSOMAL SUBUNIT PROTEIN US14M"/>
    <property type="match status" value="1"/>
</dbReference>
<dbReference type="AlphaFoldDB" id="A0A1S5R1Y4"/>
<geneLocation type="mitochondrion" evidence="4"/>
<reference evidence="4" key="1">
    <citation type="journal article" date="2017" name="J. Phycol.">
        <title>Complete mitochondrial genomes of prasinophyte algae Pyramimonas parkeae and Cymbomonas tetramitiformis.</title>
        <authorList>
            <person name="Satjarak A."/>
            <person name="Burns J.A."/>
            <person name="Kim E."/>
            <person name="Graham L.E."/>
        </authorList>
    </citation>
    <scope>NUCLEOTIDE SEQUENCE</scope>
    <source>
        <strain evidence="4">PLY262</strain>
    </source>
</reference>
<organism evidence="4">
    <name type="scientific">Cymbomonas tetramitiformis</name>
    <dbReference type="NCBI Taxonomy" id="36881"/>
    <lineage>
        <taxon>Eukaryota</taxon>
        <taxon>Viridiplantae</taxon>
        <taxon>Chlorophyta</taxon>
        <taxon>Pyramimonadophyceae</taxon>
        <taxon>Pyramimonadales</taxon>
        <taxon>Pyramimonadaceae</taxon>
        <taxon>Cymbomonas</taxon>
    </lineage>
</organism>
<comment type="similarity">
    <text evidence="1">Belongs to the universal ribosomal protein uS14 family.</text>
</comment>
<keyword evidence="3" id="KW-0687">Ribonucleoprotein</keyword>
<name>A0A1S5R1Y4_9CHLO</name>
<evidence type="ECO:0000256" key="1">
    <source>
        <dbReference type="ARBA" id="ARBA00009083"/>
    </source>
</evidence>
<dbReference type="FunFam" id="1.10.287.1480:FF:000001">
    <property type="entry name" value="30S ribosomal protein S14"/>
    <property type="match status" value="1"/>
</dbReference>
<evidence type="ECO:0000313" key="4">
    <source>
        <dbReference type="EMBL" id="ANA57091.1"/>
    </source>
</evidence>
<keyword evidence="2 4" id="KW-0689">Ribosomal protein</keyword>
<dbReference type="PROSITE" id="PS00527">
    <property type="entry name" value="RIBOSOMAL_S14"/>
    <property type="match status" value="1"/>
</dbReference>
<dbReference type="RefSeq" id="YP_009449547.1">
    <property type="nucleotide sequence ID" value="NC_036614.1"/>
</dbReference>
<dbReference type="GeneID" id="35414634"/>
<dbReference type="SUPFAM" id="SSF57716">
    <property type="entry name" value="Glucocorticoid receptor-like (DNA-binding domain)"/>
    <property type="match status" value="1"/>
</dbReference>
<gene>
    <name evidence="4" type="primary">rps14</name>
</gene>
<dbReference type="Gene3D" id="1.10.287.1480">
    <property type="match status" value="1"/>
</dbReference>
<dbReference type="PANTHER" id="PTHR19836">
    <property type="entry name" value="30S RIBOSOMAL PROTEIN S14"/>
    <property type="match status" value="1"/>
</dbReference>
<dbReference type="EMBL" id="KX013548">
    <property type="protein sequence ID" value="ANA57091.1"/>
    <property type="molecule type" value="Genomic_DNA"/>
</dbReference>
<evidence type="ECO:0000256" key="3">
    <source>
        <dbReference type="ARBA" id="ARBA00023274"/>
    </source>
</evidence>
<sequence length="99" mass="11506">MKNKIKIDKKRRTLFHKCEVKRTIYKSIIKNATISLASKLKASIKLCELSRNSSITRVKNRCILTGRPKSVYRQFRISRICFRELASNGLLTGVFKSSW</sequence>
<dbReference type="GO" id="GO:0006412">
    <property type="term" value="P:translation"/>
    <property type="evidence" value="ECO:0007669"/>
    <property type="project" value="InterPro"/>
</dbReference>
<dbReference type="GO" id="GO:0003735">
    <property type="term" value="F:structural constituent of ribosome"/>
    <property type="evidence" value="ECO:0007669"/>
    <property type="project" value="InterPro"/>
</dbReference>
<dbReference type="GO" id="GO:0005763">
    <property type="term" value="C:mitochondrial small ribosomal subunit"/>
    <property type="evidence" value="ECO:0007669"/>
    <property type="project" value="TreeGrafter"/>
</dbReference>
<accession>A0A1S5R1Y4</accession>
<proteinExistence type="inferred from homology"/>